<protein>
    <submittedName>
        <fullName evidence="2">CelD/BcsL family acetyltransferase involved in cellulose biosynthesis</fullName>
    </submittedName>
</protein>
<dbReference type="GO" id="GO:0016740">
    <property type="term" value="F:transferase activity"/>
    <property type="evidence" value="ECO:0007669"/>
    <property type="project" value="UniProtKB-KW"/>
</dbReference>
<dbReference type="SUPFAM" id="SSF55729">
    <property type="entry name" value="Acyl-CoA N-acyltransferases (Nat)"/>
    <property type="match status" value="1"/>
</dbReference>
<evidence type="ECO:0000313" key="2">
    <source>
        <dbReference type="EMBL" id="NIK86724.1"/>
    </source>
</evidence>
<dbReference type="Pfam" id="PF13480">
    <property type="entry name" value="Acetyltransf_6"/>
    <property type="match status" value="1"/>
</dbReference>
<dbReference type="InterPro" id="IPR016181">
    <property type="entry name" value="Acyl_CoA_acyltransferase"/>
</dbReference>
<sequence length="359" mass="40553">MRDSREIYFRLEKLPSRAALEREWRALDAAGAHSFFLSWSWINAMLSSWPERFSLLRASRGDSTHALALVTWRHGWQAHLFPVRQAFLNTIGDPQADGVMIEHNGFALAGVEEGALWLGLLEFFAEGAFGARELVVPGMSQHKGALPREISSAENIRFAYRTDLRKVAETGVAQCVSRNTRQQLRRNLRDAGGNVAITAAKDKDEALAYFAELKALHIRSWEKRRKHHAFDNPIFEPFHHAVISTGIEDGSVELLRLEAGSRLLGYLYNFQRNGVVSSYQSGFAEEVARPGYLCHAAAMEHYAARGLLTYDFLAGTNQLKSSLGLERYELCWRRYRRPSLGVIAEQLAHWAVQRAKPAM</sequence>
<dbReference type="RefSeq" id="WP_167079704.1">
    <property type="nucleotide sequence ID" value="NZ_BAAADC010000001.1"/>
</dbReference>
<dbReference type="InterPro" id="IPR038740">
    <property type="entry name" value="BioF2-like_GNAT_dom"/>
</dbReference>
<keyword evidence="3" id="KW-1185">Reference proteome</keyword>
<proteinExistence type="predicted"/>
<evidence type="ECO:0000313" key="3">
    <source>
        <dbReference type="Proteomes" id="UP000570514"/>
    </source>
</evidence>
<dbReference type="EMBL" id="JAASRM010000001">
    <property type="protein sequence ID" value="NIK86724.1"/>
    <property type="molecule type" value="Genomic_DNA"/>
</dbReference>
<dbReference type="Gene3D" id="3.40.630.30">
    <property type="match status" value="1"/>
</dbReference>
<gene>
    <name evidence="2" type="ORF">FHS83_000042</name>
</gene>
<comment type="caution">
    <text evidence="2">The sequence shown here is derived from an EMBL/GenBank/DDBJ whole genome shotgun (WGS) entry which is preliminary data.</text>
</comment>
<dbReference type="AlphaFoldDB" id="A0A846MTG0"/>
<dbReference type="Proteomes" id="UP000570514">
    <property type="component" value="Unassembled WGS sequence"/>
</dbReference>
<accession>A0A846MTG0</accession>
<name>A0A846MTG0_9PROT</name>
<keyword evidence="2" id="KW-0808">Transferase</keyword>
<reference evidence="2 3" key="1">
    <citation type="submission" date="2020-03" db="EMBL/GenBank/DDBJ databases">
        <title>Genomic Encyclopedia of Type Strains, Phase IV (KMG-IV): sequencing the most valuable type-strain genomes for metagenomic binning, comparative biology and taxonomic classification.</title>
        <authorList>
            <person name="Goeker M."/>
        </authorList>
    </citation>
    <scope>NUCLEOTIDE SEQUENCE [LARGE SCALE GENOMIC DNA]</scope>
    <source>
        <strain evidence="2 3">DSM 19867</strain>
    </source>
</reference>
<evidence type="ECO:0000259" key="1">
    <source>
        <dbReference type="Pfam" id="PF13480"/>
    </source>
</evidence>
<organism evidence="2 3">
    <name type="scientific">Rhizomicrobium palustre</name>
    <dbReference type="NCBI Taxonomy" id="189966"/>
    <lineage>
        <taxon>Bacteria</taxon>
        <taxon>Pseudomonadati</taxon>
        <taxon>Pseudomonadota</taxon>
        <taxon>Alphaproteobacteria</taxon>
        <taxon>Micropepsales</taxon>
        <taxon>Micropepsaceae</taxon>
        <taxon>Rhizomicrobium</taxon>
    </lineage>
</organism>
<feature type="domain" description="BioF2-like acetyltransferase" evidence="1">
    <location>
        <begin position="178"/>
        <end position="320"/>
    </location>
</feature>